<dbReference type="EMBL" id="JACSIT010000154">
    <property type="protein sequence ID" value="MBC6996845.1"/>
    <property type="molecule type" value="Genomic_DNA"/>
</dbReference>
<dbReference type="RefSeq" id="WP_187468848.1">
    <property type="nucleotide sequence ID" value="NZ_JACSIT010000154.1"/>
</dbReference>
<proteinExistence type="predicted"/>
<gene>
    <name evidence="1" type="ORF">H9S92_21910</name>
</gene>
<reference evidence="1" key="1">
    <citation type="submission" date="2020-08" db="EMBL/GenBank/DDBJ databases">
        <title>Lewinella bacteria from marine environments.</title>
        <authorList>
            <person name="Zhong Y."/>
        </authorList>
    </citation>
    <scope>NUCLEOTIDE SEQUENCE</scope>
    <source>
        <strain evidence="1">KCTC 42187</strain>
    </source>
</reference>
<keyword evidence="2" id="KW-1185">Reference proteome</keyword>
<evidence type="ECO:0000313" key="2">
    <source>
        <dbReference type="Proteomes" id="UP000650081"/>
    </source>
</evidence>
<sequence length="795" mass="90122">MTQPAKVAVPVSEYRLPVVSPEEISSGWQHPEPADYLAALARSFGAGVRQFTQIGQEAEAEVTTGGPNALLARYVLYDWMDSAKHYLLLLRDVYFEGQKALVLLEESELPAEAFATLKAQGREIVEAASQQLSEALDGALRHPEALRSPGAAWKFQASPWPVYLAQFAVLEEQVAAITRQGSDLRQVGQQFGGIRALFSSTFGNYERYLAEMAEELHAGLTALPADEAQGSVAPLVKLLAAFVAREPEPNTATEFLEQLEVLTGSLPELRQLIVGTEAGLLLRRELSLPRATLAWLEAELISEVQDFFAHRNQLQNRLQVALRTSENRLEFDRQEGRDLARREIPQALGQLQRGMEKTREELLALSASVSTAIERELRASNAYRDNFLQLDVRQTLQQYARYQRSGWQQIQHWLLERVQKITELGQERIREGQLSISERVVRVVRNRSLQPAAAHYTNMFVTQGYLGESFLVGRDAELQRMRRIIDNWQLGYRGAVLISGKRLSGKSFFGELIGHKFFNNRYVTLAPATRVELAGRFLEPTHSLKEALDFVVKNSHQQPLMVWIDDLGRWWSEEHALAENILNLLKTVDYYSDRLFFVVAANSCLYAMLEQQYQVNRYFQATLFLDQMPAEAIQQAITIRHGATQMQLTSDEGEPILPDAFPGLLRPIYRACKGRIGDALRHWAYAIRFHETYGLTFEPNTSYGLPDELSEDAGILLRMILLDRSTNEFYLRRQFGPAFRDRFQPQVQRFLHLGILLRLPDGTLEINPAIVCDIERALETKHFIPRAADANNSAV</sequence>
<protein>
    <submittedName>
        <fullName evidence="1">Uncharacterized protein</fullName>
    </submittedName>
</protein>
<name>A0A923PQT5_9BACT</name>
<organism evidence="1 2">
    <name type="scientific">Neolewinella lacunae</name>
    <dbReference type="NCBI Taxonomy" id="1517758"/>
    <lineage>
        <taxon>Bacteria</taxon>
        <taxon>Pseudomonadati</taxon>
        <taxon>Bacteroidota</taxon>
        <taxon>Saprospiria</taxon>
        <taxon>Saprospirales</taxon>
        <taxon>Lewinellaceae</taxon>
        <taxon>Neolewinella</taxon>
    </lineage>
</organism>
<comment type="caution">
    <text evidence="1">The sequence shown here is derived from an EMBL/GenBank/DDBJ whole genome shotgun (WGS) entry which is preliminary data.</text>
</comment>
<dbReference type="InterPro" id="IPR027417">
    <property type="entry name" value="P-loop_NTPase"/>
</dbReference>
<dbReference type="AlphaFoldDB" id="A0A923PQT5"/>
<dbReference type="Proteomes" id="UP000650081">
    <property type="component" value="Unassembled WGS sequence"/>
</dbReference>
<accession>A0A923PQT5</accession>
<evidence type="ECO:0000313" key="1">
    <source>
        <dbReference type="EMBL" id="MBC6996845.1"/>
    </source>
</evidence>
<dbReference type="SUPFAM" id="SSF52540">
    <property type="entry name" value="P-loop containing nucleoside triphosphate hydrolases"/>
    <property type="match status" value="1"/>
</dbReference>